<dbReference type="EMBL" id="JXTC01000144">
    <property type="protein sequence ID" value="PON85687.1"/>
    <property type="molecule type" value="Genomic_DNA"/>
</dbReference>
<keyword evidence="3" id="KW-1185">Reference proteome</keyword>
<protein>
    <submittedName>
        <fullName evidence="2">Kelch repeat type</fullName>
    </submittedName>
</protein>
<feature type="domain" description="FKB95-like N-terminal Kelch" evidence="1">
    <location>
        <begin position="127"/>
        <end position="394"/>
    </location>
</feature>
<dbReference type="InParanoid" id="A0A2P5EJG5"/>
<dbReference type="SMART" id="SM00612">
    <property type="entry name" value="Kelch"/>
    <property type="match status" value="2"/>
</dbReference>
<accession>A0A2P5EJG5</accession>
<dbReference type="Proteomes" id="UP000237000">
    <property type="component" value="Unassembled WGS sequence"/>
</dbReference>
<evidence type="ECO:0000313" key="3">
    <source>
        <dbReference type="Proteomes" id="UP000237000"/>
    </source>
</evidence>
<sequence>MLLKLKPNIQYLLPILSSFLGSHQFPTSSTTFSSSTYNLTLCPSMSTTEPPPQEQAALIPTLPDDVALNCLARIPRWHHPTLYLVSRPIRSLLSSPLFFAARSLLGSTQHLLYLTLRSHTLHNPSPWFTLHKRHDSTPNDNHTLLAPVPPIPAPSIGSAYAVLGPKIYVLGGSINDVPTSHVWVLDCRFHTWEPAPNMRVGREFAAAGVVDGKIYVMGGCAVDSWARAAHWAELFDPDVGRWEAVPSPVEVRDKWMHASAVVGGRIYAMADRGGVVFDPRRKVWEGVGCDLDLGWRGRACVVDGVLYCYDYLGKIRGFDVGNGVWKELKGVEKGLPRFLCGATMANVGGNLVVVWEEKGKGKGKEMEIWCAEIEVKGNGDANLCGKILWSNKVLSVPIGSSIVHCTAVSL</sequence>
<dbReference type="OrthoDB" id="45365at2759"/>
<dbReference type="InterPro" id="IPR015915">
    <property type="entry name" value="Kelch-typ_b-propeller"/>
</dbReference>
<dbReference type="AlphaFoldDB" id="A0A2P5EJG5"/>
<dbReference type="PANTHER" id="PTHR24414">
    <property type="entry name" value="F-BOX/KELCH-REPEAT PROTEIN SKIP4"/>
    <property type="match status" value="1"/>
</dbReference>
<dbReference type="SUPFAM" id="SSF117281">
    <property type="entry name" value="Kelch motif"/>
    <property type="match status" value="1"/>
</dbReference>
<comment type="caution">
    <text evidence="2">The sequence shown here is derived from an EMBL/GenBank/DDBJ whole genome shotgun (WGS) entry which is preliminary data.</text>
</comment>
<dbReference type="Gene3D" id="2.120.10.80">
    <property type="entry name" value="Kelch-type beta propeller"/>
    <property type="match status" value="1"/>
</dbReference>
<evidence type="ECO:0000259" key="1">
    <source>
        <dbReference type="Pfam" id="PF25210"/>
    </source>
</evidence>
<name>A0A2P5EJG5_TREOI</name>
<reference evidence="3" key="1">
    <citation type="submission" date="2016-06" db="EMBL/GenBank/DDBJ databases">
        <title>Parallel loss of symbiosis genes in relatives of nitrogen-fixing non-legume Parasponia.</title>
        <authorList>
            <person name="Van Velzen R."/>
            <person name="Holmer R."/>
            <person name="Bu F."/>
            <person name="Rutten L."/>
            <person name="Van Zeijl A."/>
            <person name="Liu W."/>
            <person name="Santuari L."/>
            <person name="Cao Q."/>
            <person name="Sharma T."/>
            <person name="Shen D."/>
            <person name="Roswanjaya Y."/>
            <person name="Wardhani T."/>
            <person name="Kalhor M.S."/>
            <person name="Jansen J."/>
            <person name="Van den Hoogen J."/>
            <person name="Gungor B."/>
            <person name="Hartog M."/>
            <person name="Hontelez J."/>
            <person name="Verver J."/>
            <person name="Yang W.-C."/>
            <person name="Schijlen E."/>
            <person name="Repin R."/>
            <person name="Schilthuizen M."/>
            <person name="Schranz E."/>
            <person name="Heidstra R."/>
            <person name="Miyata K."/>
            <person name="Fedorova E."/>
            <person name="Kohlen W."/>
            <person name="Bisseling T."/>
            <person name="Smit S."/>
            <person name="Geurts R."/>
        </authorList>
    </citation>
    <scope>NUCLEOTIDE SEQUENCE [LARGE SCALE GENOMIC DNA]</scope>
    <source>
        <strain evidence="3">cv. RG33-2</strain>
    </source>
</reference>
<dbReference type="CDD" id="cd22152">
    <property type="entry name" value="F-box_AtAFR-like"/>
    <property type="match status" value="1"/>
</dbReference>
<dbReference type="InterPro" id="IPR057499">
    <property type="entry name" value="Kelch_FKB95"/>
</dbReference>
<dbReference type="FunCoup" id="A0A2P5EJG5">
    <property type="interactions" value="1"/>
</dbReference>
<dbReference type="InterPro" id="IPR006652">
    <property type="entry name" value="Kelch_1"/>
</dbReference>
<dbReference type="STRING" id="63057.A0A2P5EJG5"/>
<organism evidence="2 3">
    <name type="scientific">Trema orientale</name>
    <name type="common">Charcoal tree</name>
    <name type="synonym">Celtis orientalis</name>
    <dbReference type="NCBI Taxonomy" id="63057"/>
    <lineage>
        <taxon>Eukaryota</taxon>
        <taxon>Viridiplantae</taxon>
        <taxon>Streptophyta</taxon>
        <taxon>Embryophyta</taxon>
        <taxon>Tracheophyta</taxon>
        <taxon>Spermatophyta</taxon>
        <taxon>Magnoliopsida</taxon>
        <taxon>eudicotyledons</taxon>
        <taxon>Gunneridae</taxon>
        <taxon>Pentapetalae</taxon>
        <taxon>rosids</taxon>
        <taxon>fabids</taxon>
        <taxon>Rosales</taxon>
        <taxon>Cannabaceae</taxon>
        <taxon>Trema</taxon>
    </lineage>
</organism>
<gene>
    <name evidence="2" type="ORF">TorRG33x02_185430</name>
</gene>
<proteinExistence type="predicted"/>
<dbReference type="Pfam" id="PF25210">
    <property type="entry name" value="Kelch_FKB95"/>
    <property type="match status" value="1"/>
</dbReference>
<dbReference type="PANTHER" id="PTHR24414:SF23">
    <property type="entry name" value="F-BOX_KELCH-REPEAT PROTEIN SKIP6"/>
    <property type="match status" value="1"/>
</dbReference>
<evidence type="ECO:0000313" key="2">
    <source>
        <dbReference type="EMBL" id="PON85687.1"/>
    </source>
</evidence>
<dbReference type="InterPro" id="IPR050354">
    <property type="entry name" value="F-box/kelch-repeat_ARATH"/>
</dbReference>